<keyword evidence="2" id="KW-1185">Reference proteome</keyword>
<dbReference type="Proteomes" id="UP000531231">
    <property type="component" value="Unassembled WGS sequence"/>
</dbReference>
<dbReference type="RefSeq" id="WP_151159704.1">
    <property type="nucleotide sequence ID" value="NZ_JACHIL010000003.1"/>
</dbReference>
<sequence length="188" mass="21227">MAFPTRLQQLLAEGRVIVRSMGDFRFGTGTWYMWNGVAELQWGGNTYIPNQLIAIEEPPFQMGAEALPIVITMPTASDFGITPDILAQIESVDYKGRTVILYDAYFDPDTHELLLVEPMHRGFIDTIDHSFDNGEFVLKANIETSALENHRDGYRSASHADQQLVSAGDKFFEYASVIKRENFFITVP</sequence>
<evidence type="ECO:0008006" key="3">
    <source>
        <dbReference type="Google" id="ProtNLM"/>
    </source>
</evidence>
<proteinExistence type="predicted"/>
<evidence type="ECO:0000313" key="2">
    <source>
        <dbReference type="Proteomes" id="UP000531231"/>
    </source>
</evidence>
<comment type="caution">
    <text evidence="1">The sequence shown here is derived from an EMBL/GenBank/DDBJ whole genome shotgun (WGS) entry which is preliminary data.</text>
</comment>
<reference evidence="1 2" key="1">
    <citation type="submission" date="2020-08" db="EMBL/GenBank/DDBJ databases">
        <title>Genomic Encyclopedia of Type Strains, Phase IV (KMG-IV): sequencing the most valuable type-strain genomes for metagenomic binning, comparative biology and taxonomic classification.</title>
        <authorList>
            <person name="Goeker M."/>
        </authorList>
    </citation>
    <scope>NUCLEOTIDE SEQUENCE [LARGE SCALE GENOMIC DNA]</scope>
    <source>
        <strain evidence="1 2">DSM 25620</strain>
    </source>
</reference>
<dbReference type="EMBL" id="JACHIL010000003">
    <property type="protein sequence ID" value="MBB5091746.1"/>
    <property type="molecule type" value="Genomic_DNA"/>
</dbReference>
<gene>
    <name evidence="1" type="ORF">HNQ68_002287</name>
</gene>
<dbReference type="AlphaFoldDB" id="A0A7W8AJX7"/>
<evidence type="ECO:0000313" key="1">
    <source>
        <dbReference type="EMBL" id="MBB5091746.1"/>
    </source>
</evidence>
<organism evidence="1 2">
    <name type="scientific">Pseudochrobactrum saccharolyticum</name>
    <dbReference type="NCBI Taxonomy" id="354352"/>
    <lineage>
        <taxon>Bacteria</taxon>
        <taxon>Pseudomonadati</taxon>
        <taxon>Pseudomonadota</taxon>
        <taxon>Alphaproteobacteria</taxon>
        <taxon>Hyphomicrobiales</taxon>
        <taxon>Brucellaceae</taxon>
        <taxon>Pseudochrobactrum</taxon>
    </lineage>
</organism>
<accession>A0A7W8AJX7</accession>
<protein>
    <recommendedName>
        <fullName evidence="3">DUF2163 domain-containing protein</fullName>
    </recommendedName>
</protein>
<name>A0A7W8AJX7_9HYPH</name>